<sequence length="59" mass="6193">MRVALLIIVFLFLLAFFAGTLVAIRSEGLNVLSVLSVVIIALMAIGIFGALASGADRDE</sequence>
<gene>
    <name evidence="2" type="ORF">UFOPK3522_01219</name>
    <name evidence="3" type="ORF">UFOPK4175_00528</name>
</gene>
<protein>
    <submittedName>
        <fullName evidence="3">Unannotated protein</fullName>
    </submittedName>
</protein>
<accession>A0A6J7RX26</accession>
<keyword evidence="1" id="KW-0472">Membrane</keyword>
<dbReference type="AlphaFoldDB" id="A0A6J7RX26"/>
<evidence type="ECO:0000313" key="3">
    <source>
        <dbReference type="EMBL" id="CAB5032850.1"/>
    </source>
</evidence>
<dbReference type="EMBL" id="CAFBPX010000071">
    <property type="protein sequence ID" value="CAB5032850.1"/>
    <property type="molecule type" value="Genomic_DNA"/>
</dbReference>
<reference evidence="3" key="1">
    <citation type="submission" date="2020-05" db="EMBL/GenBank/DDBJ databases">
        <authorList>
            <person name="Chiriac C."/>
            <person name="Salcher M."/>
            <person name="Ghai R."/>
            <person name="Kavagutti S V."/>
        </authorList>
    </citation>
    <scope>NUCLEOTIDE SEQUENCE</scope>
</reference>
<evidence type="ECO:0000256" key="1">
    <source>
        <dbReference type="SAM" id="Phobius"/>
    </source>
</evidence>
<organism evidence="3">
    <name type="scientific">freshwater metagenome</name>
    <dbReference type="NCBI Taxonomy" id="449393"/>
    <lineage>
        <taxon>unclassified sequences</taxon>
        <taxon>metagenomes</taxon>
        <taxon>ecological metagenomes</taxon>
    </lineage>
</organism>
<keyword evidence="1" id="KW-0812">Transmembrane</keyword>
<feature type="transmembrane region" description="Helical" evidence="1">
    <location>
        <begin position="33"/>
        <end position="55"/>
    </location>
</feature>
<evidence type="ECO:0000313" key="2">
    <source>
        <dbReference type="EMBL" id="CAB4345971.1"/>
    </source>
</evidence>
<keyword evidence="1" id="KW-1133">Transmembrane helix</keyword>
<dbReference type="EMBL" id="CAESAO010000118">
    <property type="protein sequence ID" value="CAB4345971.1"/>
    <property type="molecule type" value="Genomic_DNA"/>
</dbReference>
<name>A0A6J7RX26_9ZZZZ</name>
<proteinExistence type="predicted"/>